<feature type="compositionally biased region" description="Polar residues" evidence="2">
    <location>
        <begin position="219"/>
        <end position="228"/>
    </location>
</feature>
<dbReference type="CDD" id="cd00054">
    <property type="entry name" value="EGF_CA"/>
    <property type="match status" value="1"/>
</dbReference>
<feature type="region of interest" description="Disordered" evidence="2">
    <location>
        <begin position="467"/>
        <end position="487"/>
    </location>
</feature>
<keyword evidence="3" id="KW-1133">Transmembrane helix</keyword>
<dbReference type="EMBL" id="MU001632">
    <property type="protein sequence ID" value="KAF2486050.1"/>
    <property type="molecule type" value="Genomic_DNA"/>
</dbReference>
<proteinExistence type="predicted"/>
<keyword evidence="1" id="KW-1015">Disulfide bond</keyword>
<keyword evidence="6" id="KW-1185">Reference proteome</keyword>
<evidence type="ECO:0000313" key="6">
    <source>
        <dbReference type="Proteomes" id="UP000799767"/>
    </source>
</evidence>
<dbReference type="PANTHER" id="PTHR17178:SF0">
    <property type="entry name" value="SERGLYCIN"/>
    <property type="match status" value="1"/>
</dbReference>
<dbReference type="PROSITE" id="PS50026">
    <property type="entry name" value="EGF_3"/>
    <property type="match status" value="1"/>
</dbReference>
<feature type="domain" description="EGF-like" evidence="4">
    <location>
        <begin position="657"/>
        <end position="695"/>
    </location>
</feature>
<evidence type="ECO:0000259" key="4">
    <source>
        <dbReference type="PROSITE" id="PS50026"/>
    </source>
</evidence>
<dbReference type="InterPro" id="IPR000742">
    <property type="entry name" value="EGF"/>
</dbReference>
<sequence>MYPPQAPLDARYRPRPIPQQHAPPVLPQETNWPLENEGVTADSEPEHWPLPPRTLSPFPPRSNSPLGHPPRHPPPSQPRVDYQFSFSDRPRPPYRPGASGKPYPPPSPSQKMHPGNAQWAGDGYNAPSAPVYYHRPPQPRSPKKPAHGFSGPAPGTHYQQRPPRPPGQRSSRRGPADLPRLAVPAPLAERSPNPPTLTPASDHANERIPSYYFEKSDGSQEGESSTPPNEVDHNESPTLAQRTDENGGAKPVGFAQNIHENAEMKSARSDSVTPTPMIRQASLGKKTRPALTTITNGERRRESSSGDANTMHSSQPESSDGLTPFIEAHEPVPGAWVSEGPTPDDSAGQDRTLDHDNSVARDATGVAAVVGAAGAGAMVVDAAEADENDADARSNSPRRSSHLLGPVPGLQRQSFTASEAEILDIPAERRSPVLRAQDDDPPAPLSPLAHAYGDEQNDVHEYGAIGTITEGGPSDDTEGLTEKSEIRRSRPSFIEDDTAGGERGSMTSLPDLIRRATKLARNLDRGKTASRLGMNFFNTSESDVNVEKYRAAINTRQSKASMSDMLNVGGQNNEMRRSLGQFSSMLRHSQLPSDSDAAEVREKTKRKCCGMPLWLFLLLLALLVLLIAAAVVIPVVLFVIPKQHPATTAASKPTSGTLQGCSATQSCENGGVHIIARDNSCSCLCVNGYTGETCSVHEPSGCTTTAVSLSSQATIGSDLPQLIASSGADFNVPLNAETLLGLFSTADLNCAQENTLVTFQQDGATRRSAFTDTGSITDFAGVAVLYILQASGELNQAASAQHTLQYYLSSAGQQSGSAAQNISLGNGFSCNLEERKLAWTLSSGATVSNQ</sequence>
<feature type="compositionally biased region" description="Polar residues" evidence="2">
    <location>
        <begin position="305"/>
        <end position="321"/>
    </location>
</feature>
<name>A0A6A6Q0W5_9PEZI</name>
<feature type="disulfide bond" evidence="1">
    <location>
        <begin position="685"/>
        <end position="694"/>
    </location>
</feature>
<feature type="region of interest" description="Disordered" evidence="2">
    <location>
        <begin position="1"/>
        <end position="360"/>
    </location>
</feature>
<feature type="transmembrane region" description="Helical" evidence="3">
    <location>
        <begin position="613"/>
        <end position="640"/>
    </location>
</feature>
<keyword evidence="3" id="KW-0472">Membrane</keyword>
<evidence type="ECO:0000256" key="3">
    <source>
        <dbReference type="SAM" id="Phobius"/>
    </source>
</evidence>
<accession>A0A6A6Q0W5</accession>
<feature type="compositionally biased region" description="Pro residues" evidence="2">
    <location>
        <begin position="48"/>
        <end position="62"/>
    </location>
</feature>
<evidence type="ECO:0000256" key="2">
    <source>
        <dbReference type="SAM" id="MobiDB-lite"/>
    </source>
</evidence>
<dbReference type="OrthoDB" id="283575at2759"/>
<dbReference type="GeneID" id="54477524"/>
<organism evidence="5 6">
    <name type="scientific">Neohortaea acidophila</name>
    <dbReference type="NCBI Taxonomy" id="245834"/>
    <lineage>
        <taxon>Eukaryota</taxon>
        <taxon>Fungi</taxon>
        <taxon>Dikarya</taxon>
        <taxon>Ascomycota</taxon>
        <taxon>Pezizomycotina</taxon>
        <taxon>Dothideomycetes</taxon>
        <taxon>Dothideomycetidae</taxon>
        <taxon>Mycosphaerellales</taxon>
        <taxon>Teratosphaeriaceae</taxon>
        <taxon>Neohortaea</taxon>
    </lineage>
</organism>
<comment type="caution">
    <text evidence="1">Lacks conserved residue(s) required for the propagation of feature annotation.</text>
</comment>
<dbReference type="PANTHER" id="PTHR17178">
    <property type="entry name" value="SECRETORY GRANULE PROTEOGLYCAN CORE PROTEIN"/>
    <property type="match status" value="1"/>
</dbReference>
<gene>
    <name evidence="5" type="ORF">BDY17DRAFT_320880</name>
</gene>
<dbReference type="RefSeq" id="XP_033592619.1">
    <property type="nucleotide sequence ID" value="XM_033736522.1"/>
</dbReference>
<evidence type="ECO:0000256" key="1">
    <source>
        <dbReference type="PROSITE-ProRule" id="PRU00076"/>
    </source>
</evidence>
<keyword evidence="3" id="KW-0812">Transmembrane</keyword>
<dbReference type="PROSITE" id="PS00022">
    <property type="entry name" value="EGF_1"/>
    <property type="match status" value="1"/>
</dbReference>
<dbReference type="AlphaFoldDB" id="A0A6A6Q0W5"/>
<dbReference type="Proteomes" id="UP000799767">
    <property type="component" value="Unassembled WGS sequence"/>
</dbReference>
<keyword evidence="1" id="KW-0245">EGF-like domain</keyword>
<evidence type="ECO:0000313" key="5">
    <source>
        <dbReference type="EMBL" id="KAF2486050.1"/>
    </source>
</evidence>
<protein>
    <recommendedName>
        <fullName evidence="4">EGF-like domain-containing protein</fullName>
    </recommendedName>
</protein>
<dbReference type="PROSITE" id="PS01186">
    <property type="entry name" value="EGF_2"/>
    <property type="match status" value="1"/>
</dbReference>
<feature type="region of interest" description="Disordered" evidence="2">
    <location>
        <begin position="384"/>
        <end position="414"/>
    </location>
</feature>
<reference evidence="5" key="1">
    <citation type="journal article" date="2020" name="Stud. Mycol.">
        <title>101 Dothideomycetes genomes: a test case for predicting lifestyles and emergence of pathogens.</title>
        <authorList>
            <person name="Haridas S."/>
            <person name="Albert R."/>
            <person name="Binder M."/>
            <person name="Bloem J."/>
            <person name="Labutti K."/>
            <person name="Salamov A."/>
            <person name="Andreopoulos B."/>
            <person name="Baker S."/>
            <person name="Barry K."/>
            <person name="Bills G."/>
            <person name="Bluhm B."/>
            <person name="Cannon C."/>
            <person name="Castanera R."/>
            <person name="Culley D."/>
            <person name="Daum C."/>
            <person name="Ezra D."/>
            <person name="Gonzalez J."/>
            <person name="Henrissat B."/>
            <person name="Kuo A."/>
            <person name="Liang C."/>
            <person name="Lipzen A."/>
            <person name="Lutzoni F."/>
            <person name="Magnuson J."/>
            <person name="Mondo S."/>
            <person name="Nolan M."/>
            <person name="Ohm R."/>
            <person name="Pangilinan J."/>
            <person name="Park H.-J."/>
            <person name="Ramirez L."/>
            <person name="Alfaro M."/>
            <person name="Sun H."/>
            <person name="Tritt A."/>
            <person name="Yoshinaga Y."/>
            <person name="Zwiers L.-H."/>
            <person name="Turgeon B."/>
            <person name="Goodwin S."/>
            <person name="Spatafora J."/>
            <person name="Crous P."/>
            <person name="Grigoriev I."/>
        </authorList>
    </citation>
    <scope>NUCLEOTIDE SEQUENCE</scope>
    <source>
        <strain evidence="5">CBS 113389</strain>
    </source>
</reference>